<dbReference type="AlphaFoldDB" id="A0A0B7AYV3"/>
<feature type="transmembrane region" description="Helical" evidence="21">
    <location>
        <begin position="23"/>
        <end position="43"/>
    </location>
</feature>
<evidence type="ECO:0000256" key="5">
    <source>
        <dbReference type="ARBA" id="ARBA00011748"/>
    </source>
</evidence>
<dbReference type="InterPro" id="IPR003378">
    <property type="entry name" value="Fringe-like_glycosylTrfase"/>
</dbReference>
<evidence type="ECO:0000313" key="23">
    <source>
        <dbReference type="EMBL" id="CEK86259.1"/>
    </source>
</evidence>
<comment type="subcellular location">
    <subcellularLocation>
        <location evidence="2">Membrane</location>
        <topology evidence="2">Single-pass type II membrane protein</topology>
    </subcellularLocation>
</comment>
<evidence type="ECO:0000256" key="1">
    <source>
        <dbReference type="ARBA" id="ARBA00001936"/>
    </source>
</evidence>
<comment type="similarity">
    <text evidence="4">Belongs to the glycosyltransferase 31 family. Beta3-Gal-T subfamily.</text>
</comment>
<feature type="domain" description="Fringe-like glycosyltransferase" evidence="22">
    <location>
        <begin position="112"/>
        <end position="297"/>
    </location>
</feature>
<evidence type="ECO:0000256" key="8">
    <source>
        <dbReference type="ARBA" id="ARBA00022679"/>
    </source>
</evidence>
<name>A0A0B7AYV3_9EUPU</name>
<evidence type="ECO:0000256" key="3">
    <source>
        <dbReference type="ARBA" id="ARBA00004922"/>
    </source>
</evidence>
<proteinExistence type="inferred from homology"/>
<keyword evidence="11" id="KW-0547">Nucleotide-binding</keyword>
<evidence type="ECO:0000256" key="20">
    <source>
        <dbReference type="SAM" id="MobiDB-lite"/>
    </source>
</evidence>
<comment type="cofactor">
    <cofactor evidence="1">
        <name>Mn(2+)</name>
        <dbReference type="ChEBI" id="CHEBI:29035"/>
    </cofactor>
</comment>
<keyword evidence="12" id="KW-0735">Signal-anchor</keyword>
<evidence type="ECO:0000256" key="6">
    <source>
        <dbReference type="ARBA" id="ARBA00012557"/>
    </source>
</evidence>
<dbReference type="Gene3D" id="3.90.550.50">
    <property type="match status" value="1"/>
</dbReference>
<keyword evidence="13 21" id="KW-1133">Transmembrane helix</keyword>
<dbReference type="UniPathway" id="UPA00378"/>
<accession>A0A0B7AYV3</accession>
<comment type="function">
    <text evidence="19">Glycosyltransferase that generates the core 1 O-glycan Gal-beta1-3GalNAc-alpha1-Ser/Thr (T antigen), which is a precursor for many extended O-glycans in glycoproteins.</text>
</comment>
<keyword evidence="15" id="KW-1015">Disulfide bond</keyword>
<evidence type="ECO:0000256" key="2">
    <source>
        <dbReference type="ARBA" id="ARBA00004606"/>
    </source>
</evidence>
<evidence type="ECO:0000259" key="22">
    <source>
        <dbReference type="Pfam" id="PF02434"/>
    </source>
</evidence>
<dbReference type="FunFam" id="3.90.550.50:FF:000017">
    <property type="entry name" value="Glycoprotein-N-acetylgalactosamine 3-beta-galactosyltransferase 1"/>
    <property type="match status" value="1"/>
</dbReference>
<keyword evidence="7" id="KW-0328">Glycosyltransferase</keyword>
<evidence type="ECO:0000256" key="13">
    <source>
        <dbReference type="ARBA" id="ARBA00022989"/>
    </source>
</evidence>
<reference evidence="23" key="1">
    <citation type="submission" date="2014-12" db="EMBL/GenBank/DDBJ databases">
        <title>Insight into the proteome of Arion vulgaris.</title>
        <authorList>
            <person name="Aradska J."/>
            <person name="Bulat T."/>
            <person name="Smidak R."/>
            <person name="Sarate P."/>
            <person name="Gangsoo J."/>
            <person name="Sialana F."/>
            <person name="Bilban M."/>
            <person name="Lubec G."/>
        </authorList>
    </citation>
    <scope>NUCLEOTIDE SEQUENCE</scope>
    <source>
        <tissue evidence="23">Skin</tissue>
    </source>
</reference>
<dbReference type="PANTHER" id="PTHR23033:SF14">
    <property type="entry name" value="GLYCOPROTEIN-N-ACETYLGALACTOSAMINE 3-BETA-GALACTOSYLTRANSFERASE 1-RELATED"/>
    <property type="match status" value="1"/>
</dbReference>
<dbReference type="PANTHER" id="PTHR23033">
    <property type="entry name" value="BETA1,3-GALACTOSYLTRANSFERASE"/>
    <property type="match status" value="1"/>
</dbReference>
<evidence type="ECO:0000256" key="15">
    <source>
        <dbReference type="ARBA" id="ARBA00023157"/>
    </source>
</evidence>
<dbReference type="InterPro" id="IPR026050">
    <property type="entry name" value="C1GALT1/C1GALT1_chp1"/>
</dbReference>
<evidence type="ECO:0000256" key="12">
    <source>
        <dbReference type="ARBA" id="ARBA00022968"/>
    </source>
</evidence>
<sequence length="370" mass="42191">MPGFLFLYSDRSGRSMATRCKDFMLGILLGLTITFLFAAMSMMDDSNLMPWQMEKNTLTGGSPRFQPQGAIRMGIVNGTRSNNTRSGKTDEFYPDNDHENDDIARELSRKVRILVWVMTTPDNLPTKAQAIKETWGKRCNVIIYFSSKTVSEFPTVGLDVPEGRNHLTGKTMAAFRYIYENHFHDADWFMKADDDTYVIAENLRYFLSDKDTHSPTYYGHLFKRNVPQGYYSGGSGYVISKEALYRFGTRAINTTICREDGGDEDVEFGICMEKLGIKTSRSVDEMGRSLFHPHPPQTHLLGKFPPWHYRYTAGIPQKGFGVSKYAVSFHYVSPDDMRTLHYFFYHIRPYGIHATCNVSKIAKSGHSLGK</sequence>
<keyword evidence="9 21" id="KW-0812">Transmembrane</keyword>
<evidence type="ECO:0000256" key="21">
    <source>
        <dbReference type="SAM" id="Phobius"/>
    </source>
</evidence>
<dbReference type="GO" id="GO:0000166">
    <property type="term" value="F:nucleotide binding"/>
    <property type="evidence" value="ECO:0007669"/>
    <property type="project" value="UniProtKB-KW"/>
</dbReference>
<feature type="compositionally biased region" description="Basic and acidic residues" evidence="20">
    <location>
        <begin position="87"/>
        <end position="97"/>
    </location>
</feature>
<dbReference type="GO" id="GO:0016020">
    <property type="term" value="C:membrane"/>
    <property type="evidence" value="ECO:0007669"/>
    <property type="project" value="UniProtKB-SubCell"/>
</dbReference>
<dbReference type="GO" id="GO:0030145">
    <property type="term" value="F:manganese ion binding"/>
    <property type="evidence" value="ECO:0007669"/>
    <property type="project" value="UniProtKB-ARBA"/>
</dbReference>
<dbReference type="EC" id="2.4.1.122" evidence="6"/>
<evidence type="ECO:0000256" key="16">
    <source>
        <dbReference type="ARBA" id="ARBA00023180"/>
    </source>
</evidence>
<comment type="pathway">
    <text evidence="3">Protein modification; protein glycosylation.</text>
</comment>
<evidence type="ECO:0000256" key="18">
    <source>
        <dbReference type="ARBA" id="ARBA00040898"/>
    </source>
</evidence>
<evidence type="ECO:0000256" key="10">
    <source>
        <dbReference type="ARBA" id="ARBA00022723"/>
    </source>
</evidence>
<keyword evidence="14 21" id="KW-0472">Membrane</keyword>
<evidence type="ECO:0000256" key="19">
    <source>
        <dbReference type="ARBA" id="ARBA00059245"/>
    </source>
</evidence>
<evidence type="ECO:0000256" key="9">
    <source>
        <dbReference type="ARBA" id="ARBA00022692"/>
    </source>
</evidence>
<organism evidence="23">
    <name type="scientific">Arion vulgaris</name>
    <dbReference type="NCBI Taxonomy" id="1028688"/>
    <lineage>
        <taxon>Eukaryota</taxon>
        <taxon>Metazoa</taxon>
        <taxon>Spiralia</taxon>
        <taxon>Lophotrochozoa</taxon>
        <taxon>Mollusca</taxon>
        <taxon>Gastropoda</taxon>
        <taxon>Heterobranchia</taxon>
        <taxon>Euthyneura</taxon>
        <taxon>Panpulmonata</taxon>
        <taxon>Eupulmonata</taxon>
        <taxon>Stylommatophora</taxon>
        <taxon>Helicina</taxon>
        <taxon>Arionoidea</taxon>
        <taxon>Arionidae</taxon>
        <taxon>Arion</taxon>
    </lineage>
</organism>
<dbReference type="Pfam" id="PF02434">
    <property type="entry name" value="Fringe"/>
    <property type="match status" value="1"/>
</dbReference>
<gene>
    <name evidence="23" type="primary">ORF152788</name>
</gene>
<evidence type="ECO:0000256" key="14">
    <source>
        <dbReference type="ARBA" id="ARBA00023136"/>
    </source>
</evidence>
<dbReference type="GO" id="GO:0016263">
    <property type="term" value="F:glycoprotein-N-acetylgalactosamine 3-beta-galactosyltransferase activity"/>
    <property type="evidence" value="ECO:0007669"/>
    <property type="project" value="UniProtKB-EC"/>
</dbReference>
<keyword evidence="10" id="KW-0479">Metal-binding</keyword>
<feature type="region of interest" description="Disordered" evidence="20">
    <location>
        <begin position="77"/>
        <end position="97"/>
    </location>
</feature>
<evidence type="ECO:0000256" key="17">
    <source>
        <dbReference type="ARBA" id="ARBA00023211"/>
    </source>
</evidence>
<comment type="subunit">
    <text evidence="5">Homodimer; disulfide-linked.</text>
</comment>
<evidence type="ECO:0000256" key="4">
    <source>
        <dbReference type="ARBA" id="ARBA00006462"/>
    </source>
</evidence>
<keyword evidence="16" id="KW-0325">Glycoprotein</keyword>
<keyword evidence="8" id="KW-0808">Transferase</keyword>
<keyword evidence="17" id="KW-0464">Manganese</keyword>
<evidence type="ECO:0000256" key="7">
    <source>
        <dbReference type="ARBA" id="ARBA00022676"/>
    </source>
</evidence>
<evidence type="ECO:0000256" key="11">
    <source>
        <dbReference type="ARBA" id="ARBA00022741"/>
    </source>
</evidence>
<dbReference type="EMBL" id="HACG01039394">
    <property type="protein sequence ID" value="CEK86259.1"/>
    <property type="molecule type" value="Transcribed_RNA"/>
</dbReference>
<protein>
    <recommendedName>
        <fullName evidence="18">Glycoprotein-N-acetylgalactosamine 3-beta-galactosyltransferase 1</fullName>
        <ecNumber evidence="6">2.4.1.122</ecNumber>
    </recommendedName>
</protein>